<keyword evidence="1" id="KW-1133">Transmembrane helix</keyword>
<feature type="transmembrane region" description="Helical" evidence="1">
    <location>
        <begin position="21"/>
        <end position="41"/>
    </location>
</feature>
<dbReference type="PROSITE" id="PS51257">
    <property type="entry name" value="PROKAR_LIPOPROTEIN"/>
    <property type="match status" value="1"/>
</dbReference>
<proteinExistence type="predicted"/>
<accession>A0ABV3FVG5</accession>
<keyword evidence="1" id="KW-0472">Membrane</keyword>
<evidence type="ECO:0000256" key="1">
    <source>
        <dbReference type="SAM" id="Phobius"/>
    </source>
</evidence>
<evidence type="ECO:0000313" key="3">
    <source>
        <dbReference type="Proteomes" id="UP001551695"/>
    </source>
</evidence>
<evidence type="ECO:0000313" key="2">
    <source>
        <dbReference type="EMBL" id="MEV0709417.1"/>
    </source>
</evidence>
<name>A0ABV3FVG5_9NOCA</name>
<keyword evidence="3" id="KW-1185">Reference proteome</keyword>
<evidence type="ECO:0008006" key="4">
    <source>
        <dbReference type="Google" id="ProtNLM"/>
    </source>
</evidence>
<keyword evidence="1" id="KW-0812">Transmembrane</keyword>
<dbReference type="RefSeq" id="WP_357784926.1">
    <property type="nucleotide sequence ID" value="NZ_JBFAKC010000007.1"/>
</dbReference>
<sequence>MRDHRTRGHRTARAAIAYRSPVLRASVTGIAALACVLGAGIQPPHAAATVTRIGVLPDINYGPLTNYGTGCSYTIEAVLTDAVTPVSLYDNGIPLATIAPTGGVALATWIPTSRGPHTLTAVQAPQSGPVPGVSVYVGVGMPIGTSCLVV</sequence>
<dbReference type="Proteomes" id="UP001551695">
    <property type="component" value="Unassembled WGS sequence"/>
</dbReference>
<gene>
    <name evidence="2" type="ORF">AB0I48_17800</name>
</gene>
<comment type="caution">
    <text evidence="2">The sequence shown here is derived from an EMBL/GenBank/DDBJ whole genome shotgun (WGS) entry which is preliminary data.</text>
</comment>
<reference evidence="2 3" key="1">
    <citation type="submission" date="2024-06" db="EMBL/GenBank/DDBJ databases">
        <title>The Natural Products Discovery Center: Release of the First 8490 Sequenced Strains for Exploring Actinobacteria Biosynthetic Diversity.</title>
        <authorList>
            <person name="Kalkreuter E."/>
            <person name="Kautsar S.A."/>
            <person name="Yang D."/>
            <person name="Bader C.D."/>
            <person name="Teijaro C.N."/>
            <person name="Fluegel L."/>
            <person name="Davis C.M."/>
            <person name="Simpson J.R."/>
            <person name="Lauterbach L."/>
            <person name="Steele A.D."/>
            <person name="Gui C."/>
            <person name="Meng S."/>
            <person name="Li G."/>
            <person name="Viehrig K."/>
            <person name="Ye F."/>
            <person name="Su P."/>
            <person name="Kiefer A.F."/>
            <person name="Nichols A."/>
            <person name="Cepeda A.J."/>
            <person name="Yan W."/>
            <person name="Fan B."/>
            <person name="Jiang Y."/>
            <person name="Adhikari A."/>
            <person name="Zheng C.-J."/>
            <person name="Schuster L."/>
            <person name="Cowan T.M."/>
            <person name="Smanski M.J."/>
            <person name="Chevrette M.G."/>
            <person name="De Carvalho L.P.S."/>
            <person name="Shen B."/>
        </authorList>
    </citation>
    <scope>NUCLEOTIDE SEQUENCE [LARGE SCALE GENOMIC DNA]</scope>
    <source>
        <strain evidence="2 3">NPDC050403</strain>
    </source>
</reference>
<dbReference type="EMBL" id="JBFAKC010000007">
    <property type="protein sequence ID" value="MEV0709417.1"/>
    <property type="molecule type" value="Genomic_DNA"/>
</dbReference>
<protein>
    <recommendedName>
        <fullName evidence="4">Ig-like domain repeat protein</fullName>
    </recommendedName>
</protein>
<organism evidence="2 3">
    <name type="scientific">Nocardia aurea</name>
    <dbReference type="NCBI Taxonomy" id="2144174"/>
    <lineage>
        <taxon>Bacteria</taxon>
        <taxon>Bacillati</taxon>
        <taxon>Actinomycetota</taxon>
        <taxon>Actinomycetes</taxon>
        <taxon>Mycobacteriales</taxon>
        <taxon>Nocardiaceae</taxon>
        <taxon>Nocardia</taxon>
    </lineage>
</organism>